<dbReference type="Pfam" id="PF00498">
    <property type="entry name" value="FHA"/>
    <property type="match status" value="1"/>
</dbReference>
<sequence length="132" mass="14936">MKSYLVGRGQKQGRKADIVLADSDTSVSGIHLELLIEKAGRYYVTDYNSINGTFHIVDNQWQPLKQAYIKLDEPLLLGRYQTCVRKILEQRPAERKPPPKPKPAINTDIESIQTGSVERDPETGDIIPAQKY</sequence>
<evidence type="ECO:0000256" key="1">
    <source>
        <dbReference type="SAM" id="MobiDB-lite"/>
    </source>
</evidence>
<proteinExistence type="predicted"/>
<dbReference type="EMBL" id="FMSV02000555">
    <property type="protein sequence ID" value="SEH08662.1"/>
    <property type="molecule type" value="Genomic_DNA"/>
</dbReference>
<feature type="region of interest" description="Disordered" evidence="1">
    <location>
        <begin position="90"/>
        <end position="132"/>
    </location>
</feature>
<reference evidence="3 4" key="1">
    <citation type="submission" date="2016-10" db="EMBL/GenBank/DDBJ databases">
        <authorList>
            <person name="de Groot N.N."/>
        </authorList>
    </citation>
    <scope>NUCLEOTIDE SEQUENCE [LARGE SCALE GENOMIC DNA]</scope>
    <source>
        <strain evidence="3">MBHS1</strain>
    </source>
</reference>
<gene>
    <name evidence="3" type="ORF">MBHS_04554</name>
</gene>
<dbReference type="Gene3D" id="2.60.200.20">
    <property type="match status" value="1"/>
</dbReference>
<organism evidence="3 4">
    <name type="scientific">Candidatus Venteria ishoeyi</name>
    <dbReference type="NCBI Taxonomy" id="1899563"/>
    <lineage>
        <taxon>Bacteria</taxon>
        <taxon>Pseudomonadati</taxon>
        <taxon>Pseudomonadota</taxon>
        <taxon>Gammaproteobacteria</taxon>
        <taxon>Thiotrichales</taxon>
        <taxon>Thiotrichaceae</taxon>
        <taxon>Venteria</taxon>
    </lineage>
</organism>
<dbReference type="RefSeq" id="WP_103922183.1">
    <property type="nucleotide sequence ID" value="NZ_FMSV02000555.1"/>
</dbReference>
<evidence type="ECO:0000313" key="3">
    <source>
        <dbReference type="EMBL" id="SEH08662.1"/>
    </source>
</evidence>
<accession>A0A1H6FF18</accession>
<dbReference type="AlphaFoldDB" id="A0A1H6FF18"/>
<dbReference type="OrthoDB" id="151099at2"/>
<evidence type="ECO:0000313" key="4">
    <source>
        <dbReference type="Proteomes" id="UP000236724"/>
    </source>
</evidence>
<dbReference type="CDD" id="cd00060">
    <property type="entry name" value="FHA"/>
    <property type="match status" value="1"/>
</dbReference>
<dbReference type="InterPro" id="IPR008984">
    <property type="entry name" value="SMAD_FHA_dom_sf"/>
</dbReference>
<dbReference type="Proteomes" id="UP000236724">
    <property type="component" value="Unassembled WGS sequence"/>
</dbReference>
<feature type="domain" description="FHA" evidence="2">
    <location>
        <begin position="4"/>
        <end position="54"/>
    </location>
</feature>
<name>A0A1H6FF18_9GAMM</name>
<dbReference type="PROSITE" id="PS50006">
    <property type="entry name" value="FHA_DOMAIN"/>
    <property type="match status" value="1"/>
</dbReference>
<dbReference type="SUPFAM" id="SSF49879">
    <property type="entry name" value="SMAD/FHA domain"/>
    <property type="match status" value="1"/>
</dbReference>
<evidence type="ECO:0000259" key="2">
    <source>
        <dbReference type="PROSITE" id="PS50006"/>
    </source>
</evidence>
<keyword evidence="4" id="KW-1185">Reference proteome</keyword>
<dbReference type="InterPro" id="IPR000253">
    <property type="entry name" value="FHA_dom"/>
</dbReference>
<protein>
    <submittedName>
        <fullName evidence="3">FHA domain protein</fullName>
    </submittedName>
</protein>